<dbReference type="InterPro" id="IPR050526">
    <property type="entry name" value="Rubredoxin_ET"/>
</dbReference>
<reference evidence="10 11" key="1">
    <citation type="submission" date="2007-05" db="EMBL/GenBank/DDBJ databases">
        <title>Complete sequence of Geobacter uraniireducens Rf4.</title>
        <authorList>
            <consortium name="US DOE Joint Genome Institute"/>
            <person name="Copeland A."/>
            <person name="Lucas S."/>
            <person name="Lapidus A."/>
            <person name="Barry K."/>
            <person name="Detter J.C."/>
            <person name="Glavina del Rio T."/>
            <person name="Hammon N."/>
            <person name="Israni S."/>
            <person name="Dalin E."/>
            <person name="Tice H."/>
            <person name="Pitluck S."/>
            <person name="Chertkov O."/>
            <person name="Brettin T."/>
            <person name="Bruce D."/>
            <person name="Han C."/>
            <person name="Schmutz J."/>
            <person name="Larimer F."/>
            <person name="Land M."/>
            <person name="Hauser L."/>
            <person name="Kyrpides N."/>
            <person name="Mikhailova N."/>
            <person name="Shelobolina E."/>
            <person name="Aklujkar M."/>
            <person name="Lovley D."/>
            <person name="Richardson P."/>
        </authorList>
    </citation>
    <scope>NUCLEOTIDE SEQUENCE [LARGE SCALE GENOMIC DNA]</scope>
    <source>
        <strain evidence="10 11">Rf4</strain>
    </source>
</reference>
<dbReference type="PANTHER" id="PTHR47627">
    <property type="entry name" value="RUBREDOXIN"/>
    <property type="match status" value="1"/>
</dbReference>
<comment type="function">
    <text evidence="1">Rubredoxin is a small nonheme, iron protein lacking acid-labile sulfide. Its single Fe, chelated to 4 Cys, functions as an electron acceptor and may also stabilize the conformation of the molecule.</text>
</comment>
<keyword evidence="6 7" id="KW-0408">Iron</keyword>
<dbReference type="PRINTS" id="PR00163">
    <property type="entry name" value="RUBREDOXIN"/>
</dbReference>
<dbReference type="Pfam" id="PF00301">
    <property type="entry name" value="Rubredoxin"/>
    <property type="match status" value="1"/>
</dbReference>
<dbReference type="Proteomes" id="UP000006695">
    <property type="component" value="Chromosome"/>
</dbReference>
<dbReference type="KEGG" id="gur:Gura_0869"/>
<dbReference type="InterPro" id="IPR018527">
    <property type="entry name" value="Rubredoxin_Fe_BS"/>
</dbReference>
<evidence type="ECO:0000256" key="4">
    <source>
        <dbReference type="ARBA" id="ARBA00022723"/>
    </source>
</evidence>
<dbReference type="Gene3D" id="2.20.28.10">
    <property type="match status" value="1"/>
</dbReference>
<keyword evidence="11" id="KW-1185">Reference proteome</keyword>
<feature type="binding site" evidence="8">
    <location>
        <position position="39"/>
    </location>
    <ligand>
        <name>Fe cation</name>
        <dbReference type="ChEBI" id="CHEBI:24875"/>
    </ligand>
</feature>
<dbReference type="InterPro" id="IPR024935">
    <property type="entry name" value="Rubredoxin_dom"/>
</dbReference>
<dbReference type="SUPFAM" id="SSF57802">
    <property type="entry name" value="Rubredoxin-like"/>
    <property type="match status" value="1"/>
</dbReference>
<dbReference type="PROSITE" id="PS50903">
    <property type="entry name" value="RUBREDOXIN_LIKE"/>
    <property type="match status" value="1"/>
</dbReference>
<evidence type="ECO:0000256" key="8">
    <source>
        <dbReference type="PIRSR" id="PIRSR000071-1"/>
    </source>
</evidence>
<dbReference type="NCBIfam" id="NF045768">
    <property type="entry name" value="RubredRD"/>
    <property type="match status" value="1"/>
</dbReference>
<accession>A5GBH8</accession>
<dbReference type="InterPro" id="IPR024934">
    <property type="entry name" value="Rubredoxin-like_dom"/>
</dbReference>
<evidence type="ECO:0000256" key="1">
    <source>
        <dbReference type="ARBA" id="ARBA00002360"/>
    </source>
</evidence>
<dbReference type="GO" id="GO:0005506">
    <property type="term" value="F:iron ion binding"/>
    <property type="evidence" value="ECO:0007669"/>
    <property type="project" value="InterPro"/>
</dbReference>
<keyword evidence="4 7" id="KW-0479">Metal-binding</keyword>
<evidence type="ECO:0000313" key="11">
    <source>
        <dbReference type="Proteomes" id="UP000006695"/>
    </source>
</evidence>
<dbReference type="CDD" id="cd00730">
    <property type="entry name" value="rubredoxin"/>
    <property type="match status" value="1"/>
</dbReference>
<evidence type="ECO:0000313" key="10">
    <source>
        <dbReference type="EMBL" id="ABQ25075.1"/>
    </source>
</evidence>
<dbReference type="OrthoDB" id="9808980at2"/>
<gene>
    <name evidence="10" type="ordered locus">Gura_0869</name>
</gene>
<dbReference type="STRING" id="351605.Gura_0869"/>
<dbReference type="RefSeq" id="WP_011937799.1">
    <property type="nucleotide sequence ID" value="NC_009483.1"/>
</dbReference>
<evidence type="ECO:0000256" key="2">
    <source>
        <dbReference type="ARBA" id="ARBA00005337"/>
    </source>
</evidence>
<dbReference type="FunFam" id="2.20.28.10:FF:000001">
    <property type="entry name" value="Rubredoxin"/>
    <property type="match status" value="1"/>
</dbReference>
<feature type="domain" description="Rubredoxin-like" evidence="9">
    <location>
        <begin position="1"/>
        <end position="52"/>
    </location>
</feature>
<feature type="binding site" evidence="8">
    <location>
        <position position="6"/>
    </location>
    <ligand>
        <name>Fe cation</name>
        <dbReference type="ChEBI" id="CHEBI:24875"/>
    </ligand>
</feature>
<evidence type="ECO:0000259" key="9">
    <source>
        <dbReference type="PROSITE" id="PS50903"/>
    </source>
</evidence>
<dbReference type="PROSITE" id="PS00202">
    <property type="entry name" value="RUBREDOXIN"/>
    <property type="match status" value="1"/>
</dbReference>
<dbReference type="EMBL" id="CP000698">
    <property type="protein sequence ID" value="ABQ25075.1"/>
    <property type="molecule type" value="Genomic_DNA"/>
</dbReference>
<dbReference type="AlphaFoldDB" id="A5GBH8"/>
<sequence>MESYVCTICQYVYDPAAGDPDNGIAPGTPFSQLPDNWVCPVCGAGKDLFEPV</sequence>
<dbReference type="PANTHER" id="PTHR47627:SF1">
    <property type="entry name" value="RUBREDOXIN-1-RELATED"/>
    <property type="match status" value="1"/>
</dbReference>
<name>A5GBH8_GEOUR</name>
<feature type="binding site" evidence="8">
    <location>
        <position position="9"/>
    </location>
    <ligand>
        <name>Fe cation</name>
        <dbReference type="ChEBI" id="CHEBI:24875"/>
    </ligand>
</feature>
<dbReference type="InterPro" id="IPR024922">
    <property type="entry name" value="Rubredoxin"/>
</dbReference>
<dbReference type="GO" id="GO:0009055">
    <property type="term" value="F:electron transfer activity"/>
    <property type="evidence" value="ECO:0007669"/>
    <property type="project" value="InterPro"/>
</dbReference>
<evidence type="ECO:0000256" key="5">
    <source>
        <dbReference type="ARBA" id="ARBA00022982"/>
    </source>
</evidence>
<organism evidence="10 11">
    <name type="scientific">Geotalea uraniireducens (strain Rf4)</name>
    <name type="common">Geobacter uraniireducens</name>
    <dbReference type="NCBI Taxonomy" id="351605"/>
    <lineage>
        <taxon>Bacteria</taxon>
        <taxon>Pseudomonadati</taxon>
        <taxon>Thermodesulfobacteriota</taxon>
        <taxon>Desulfuromonadia</taxon>
        <taxon>Geobacterales</taxon>
        <taxon>Geobacteraceae</taxon>
        <taxon>Geotalea</taxon>
    </lineage>
</organism>
<feature type="binding site" evidence="8">
    <location>
        <position position="42"/>
    </location>
    <ligand>
        <name>Fe cation</name>
        <dbReference type="ChEBI" id="CHEBI:24875"/>
    </ligand>
</feature>
<comment type="cofactor">
    <cofactor evidence="7 8">
        <name>Fe(3+)</name>
        <dbReference type="ChEBI" id="CHEBI:29034"/>
    </cofactor>
    <text evidence="7 8">Binds 1 Fe(3+) ion per subunit.</text>
</comment>
<dbReference type="GO" id="GO:0043448">
    <property type="term" value="P:alkane catabolic process"/>
    <property type="evidence" value="ECO:0007669"/>
    <property type="project" value="TreeGrafter"/>
</dbReference>
<protein>
    <recommendedName>
        <fullName evidence="7">Rubredoxin</fullName>
    </recommendedName>
</protein>
<comment type="similarity">
    <text evidence="2 7">Belongs to the rubredoxin family.</text>
</comment>
<evidence type="ECO:0000256" key="6">
    <source>
        <dbReference type="ARBA" id="ARBA00023004"/>
    </source>
</evidence>
<keyword evidence="5 7" id="KW-0249">Electron transport</keyword>
<proteinExistence type="inferred from homology"/>
<dbReference type="PIRSF" id="PIRSF000071">
    <property type="entry name" value="Rubredoxin"/>
    <property type="match status" value="1"/>
</dbReference>
<keyword evidence="3 7" id="KW-0813">Transport</keyword>
<evidence type="ECO:0000256" key="7">
    <source>
        <dbReference type="PIRNR" id="PIRNR000071"/>
    </source>
</evidence>
<dbReference type="HOGENOM" id="CLU_128747_3_3_7"/>
<evidence type="ECO:0000256" key="3">
    <source>
        <dbReference type="ARBA" id="ARBA00022448"/>
    </source>
</evidence>